<dbReference type="PANTHER" id="PTHR22777">
    <property type="entry name" value="HEMOLYSIN-RELATED"/>
    <property type="match status" value="1"/>
</dbReference>
<evidence type="ECO:0000313" key="9">
    <source>
        <dbReference type="EMBL" id="PCI78745.1"/>
    </source>
</evidence>
<dbReference type="InterPro" id="IPR046342">
    <property type="entry name" value="CBS_dom_sf"/>
</dbReference>
<dbReference type="Pfam" id="PF00571">
    <property type="entry name" value="CBS"/>
    <property type="match status" value="2"/>
</dbReference>
<dbReference type="SUPFAM" id="SSF54631">
    <property type="entry name" value="CBS-domain pair"/>
    <property type="match status" value="1"/>
</dbReference>
<keyword evidence="4" id="KW-0677">Repeat</keyword>
<dbReference type="InterPro" id="IPR005170">
    <property type="entry name" value="Transptr-assoc_dom"/>
</dbReference>
<evidence type="ECO:0000256" key="5">
    <source>
        <dbReference type="ARBA" id="ARBA00023122"/>
    </source>
</evidence>
<comment type="similarity">
    <text evidence="2">Belongs to the UPF0053 family.</text>
</comment>
<keyword evidence="7" id="KW-0812">Transmembrane</keyword>
<evidence type="ECO:0000256" key="3">
    <source>
        <dbReference type="ARBA" id="ARBA00022475"/>
    </source>
</evidence>
<keyword evidence="3" id="KW-1003">Cell membrane</keyword>
<dbReference type="FunFam" id="3.10.580.10:FF:000002">
    <property type="entry name" value="Magnesium/cobalt efflux protein CorC"/>
    <property type="match status" value="1"/>
</dbReference>
<protein>
    <recommendedName>
        <fullName evidence="8">CBS domain-containing protein</fullName>
    </recommendedName>
</protein>
<dbReference type="PANTHER" id="PTHR22777:SF32">
    <property type="entry name" value="UPF0053 INNER MEMBRANE PROTEIN YFJD"/>
    <property type="match status" value="1"/>
</dbReference>
<dbReference type="Gene3D" id="3.30.465.10">
    <property type="match status" value="1"/>
</dbReference>
<keyword evidence="7" id="KW-1133">Transmembrane helix</keyword>
<feature type="domain" description="CBS" evidence="8">
    <location>
        <begin position="224"/>
        <end position="284"/>
    </location>
</feature>
<reference evidence="10" key="1">
    <citation type="submission" date="2017-08" db="EMBL/GenBank/DDBJ databases">
        <title>A dynamic microbial community with high functional redundancy inhabits the cold, oxic subseafloor aquifer.</title>
        <authorList>
            <person name="Tully B.J."/>
            <person name="Wheat C.G."/>
            <person name="Glazer B.T."/>
            <person name="Huber J.A."/>
        </authorList>
    </citation>
    <scope>NUCLEOTIDE SEQUENCE [LARGE SCALE GENOMIC DNA]</scope>
</reference>
<dbReference type="InterPro" id="IPR044751">
    <property type="entry name" value="Ion_transp-like_CBS"/>
</dbReference>
<keyword evidence="7" id="KW-0472">Membrane</keyword>
<evidence type="ECO:0000259" key="8">
    <source>
        <dbReference type="PROSITE" id="PS51371"/>
    </source>
</evidence>
<name>A0A2A4X9J9_UNCAE</name>
<feature type="transmembrane region" description="Helical" evidence="7">
    <location>
        <begin position="12"/>
        <end position="31"/>
    </location>
</feature>
<dbReference type="InterPro" id="IPR000644">
    <property type="entry name" value="CBS_dom"/>
</dbReference>
<feature type="transmembrane region" description="Helical" evidence="7">
    <location>
        <begin position="104"/>
        <end position="128"/>
    </location>
</feature>
<dbReference type="PROSITE" id="PS51371">
    <property type="entry name" value="CBS"/>
    <property type="match status" value="2"/>
</dbReference>
<dbReference type="Gene3D" id="3.10.580.10">
    <property type="entry name" value="CBS-domain"/>
    <property type="match status" value="1"/>
</dbReference>
<sequence length="445" mass="50990">MILLAFFNSPYFWLFFFLFLLCCITAFMKAVQILDKVETRKEFSSKPLLYFFPNLIRRLFPSRYWKKLHYLLGATTTLPIIFVTLFLLQSYIAFSNQPPFSSPFSNLVFLLLIGVVATFFILLIDFILQMLISTNPMRIIRFVTPIVSITSIILFPLTFLLLKMYSFSQSSYVNKHTKSSSLKEKNTIFELLHESDLSSIFLSEEKKLIGAVTSLKYKMAKEVMIPRVDVIALDQEGSLKKAITAFIKHGHSRIPVFSESIDNIVGILYFKDVANFLFTHDQKEPLSPIKALMRPPFFTPESKKIHALLHELRAKKVHLTVIVDEYGGTEGIVTIEDILEELVGEIADEHDTTLPPQVLKKSKSDNAFIVDGKMTILDLEKQLNISLPHQNNYDTISGYIFYCVGSIPKQGWKMHSDSFDLEVLSCNERFIEKILITPRSNPPLS</sequence>
<organism evidence="9 10">
    <name type="scientific">Aerophobetes bacterium</name>
    <dbReference type="NCBI Taxonomy" id="2030807"/>
    <lineage>
        <taxon>Bacteria</taxon>
        <taxon>Candidatus Aerophobota</taxon>
    </lineage>
</organism>
<feature type="transmembrane region" description="Helical" evidence="7">
    <location>
        <begin position="68"/>
        <end position="92"/>
    </location>
</feature>
<dbReference type="Proteomes" id="UP000218775">
    <property type="component" value="Unassembled WGS sequence"/>
</dbReference>
<feature type="transmembrane region" description="Helical" evidence="7">
    <location>
        <begin position="140"/>
        <end position="162"/>
    </location>
</feature>
<dbReference type="InterPro" id="IPR036318">
    <property type="entry name" value="FAD-bd_PCMH-like_sf"/>
</dbReference>
<dbReference type="GO" id="GO:0050660">
    <property type="term" value="F:flavin adenine dinucleotide binding"/>
    <property type="evidence" value="ECO:0007669"/>
    <property type="project" value="InterPro"/>
</dbReference>
<keyword evidence="5 6" id="KW-0129">CBS domain</keyword>
<evidence type="ECO:0000256" key="6">
    <source>
        <dbReference type="PROSITE-ProRule" id="PRU00703"/>
    </source>
</evidence>
<evidence type="ECO:0000256" key="2">
    <source>
        <dbReference type="ARBA" id="ARBA00006337"/>
    </source>
</evidence>
<evidence type="ECO:0000313" key="10">
    <source>
        <dbReference type="Proteomes" id="UP000218775"/>
    </source>
</evidence>
<comment type="caution">
    <text evidence="9">The sequence shown here is derived from an EMBL/GenBank/DDBJ whole genome shotgun (WGS) entry which is preliminary data.</text>
</comment>
<dbReference type="SMART" id="SM01091">
    <property type="entry name" value="CorC_HlyC"/>
    <property type="match status" value="1"/>
</dbReference>
<dbReference type="Pfam" id="PF03471">
    <property type="entry name" value="CorC_HlyC"/>
    <property type="match status" value="1"/>
</dbReference>
<dbReference type="SUPFAM" id="SSF56176">
    <property type="entry name" value="FAD-binding/transporter-associated domain-like"/>
    <property type="match status" value="1"/>
</dbReference>
<gene>
    <name evidence="9" type="ORF">COB21_00155</name>
</gene>
<dbReference type="CDD" id="cd04590">
    <property type="entry name" value="CBS_pair_CorC_HlyC_assoc"/>
    <property type="match status" value="1"/>
</dbReference>
<comment type="subcellular location">
    <subcellularLocation>
        <location evidence="1">Cell membrane</location>
        <topology evidence="1">Multi-pass membrane protein</topology>
    </subcellularLocation>
</comment>
<evidence type="ECO:0000256" key="1">
    <source>
        <dbReference type="ARBA" id="ARBA00004651"/>
    </source>
</evidence>
<dbReference type="EMBL" id="NVUK01000001">
    <property type="protein sequence ID" value="PCI78745.1"/>
    <property type="molecule type" value="Genomic_DNA"/>
</dbReference>
<proteinExistence type="inferred from homology"/>
<feature type="domain" description="CBS" evidence="8">
    <location>
        <begin position="292"/>
        <end position="349"/>
    </location>
</feature>
<dbReference type="GO" id="GO:0005886">
    <property type="term" value="C:plasma membrane"/>
    <property type="evidence" value="ECO:0007669"/>
    <property type="project" value="UniProtKB-SubCell"/>
</dbReference>
<evidence type="ECO:0000256" key="4">
    <source>
        <dbReference type="ARBA" id="ARBA00022737"/>
    </source>
</evidence>
<evidence type="ECO:0000256" key="7">
    <source>
        <dbReference type="SAM" id="Phobius"/>
    </source>
</evidence>
<accession>A0A2A4X9J9</accession>
<dbReference type="InterPro" id="IPR016169">
    <property type="entry name" value="FAD-bd_PCMH_sub2"/>
</dbReference>
<dbReference type="AlphaFoldDB" id="A0A2A4X9J9"/>